<dbReference type="InterPro" id="IPR025662">
    <property type="entry name" value="Sigma_54_int_dom_ATP-bd_1"/>
</dbReference>
<dbReference type="InterPro" id="IPR002197">
    <property type="entry name" value="HTH_Fis"/>
</dbReference>
<dbReference type="PANTHER" id="PTHR32071">
    <property type="entry name" value="TRANSCRIPTIONAL REGULATORY PROTEIN"/>
    <property type="match status" value="1"/>
</dbReference>
<sequence>MIFNTEGYVKKFTDMMSEGLIVIDHESKIQIYNEKAKEIFGINHVQQISHDRGVIKPGDIVIIGDNSIGRDDGNLNSKALECLGIYDNRIEKGDALIAIGIFNEAGVSPVYEILKSNHLERTFKLKTEFLDIEIGVVIDFLNKIITIEVDRQKFSMNYINAIGHMVILDKETKAMKFYQSQGYTARDESLNNILKGKKYRGKGQDSEILNVIGKDIFEIHRGSKTIQEFYEVAKGKNISYLEEFKEINGFPTMCTLLPVNDEENNRIGAALKVEDISEIKRVIRERDEALQDLEKIEKQLKEEVILKETFPKIIGESTKMEHIKKLALKASRTNSTVLILGESGTGKTILAKAIHENSKNKDKPFIHVNCGAIPDNLLESELFGYEKGAFTGAKIEGKKGLFEMANEGTIFLDEIGDISLNLQVKLLQVLQDKSFYRVGGTEKVKVNVRVIAATNKNLEIEMTEGKFREDLYYRINVFPVLIPPLRERKEDIYPLVETILPKICKKIEEESKRISAEAINLLMKYNWPGNVRELENILERAINLAEGNTILSKHITLNIKEVDYNEDGMIPLREAMNNFEKKAIERVLNFYKGDKKKAMDALKISKTTFYEKLRKYNIE</sequence>
<dbReference type="Proteomes" id="UP000749471">
    <property type="component" value="Unassembled WGS sequence"/>
</dbReference>
<dbReference type="PROSITE" id="PS00675">
    <property type="entry name" value="SIGMA54_INTERACT_1"/>
    <property type="match status" value="1"/>
</dbReference>
<keyword evidence="6" id="KW-0175">Coiled coil</keyword>
<keyword evidence="3" id="KW-0805">Transcription regulation</keyword>
<reference evidence="8 9" key="1">
    <citation type="submission" date="2021-06" db="EMBL/GenBank/DDBJ databases">
        <authorList>
            <person name="Sun Q."/>
            <person name="Li D."/>
        </authorList>
    </citation>
    <scope>NUCLEOTIDE SEQUENCE [LARGE SCALE GENOMIC DNA]</scope>
    <source>
        <strain evidence="8 9">MSJ-40</strain>
    </source>
</reference>
<dbReference type="InterPro" id="IPR000014">
    <property type="entry name" value="PAS"/>
</dbReference>
<keyword evidence="5" id="KW-0804">Transcription</keyword>
<evidence type="ECO:0000256" key="2">
    <source>
        <dbReference type="ARBA" id="ARBA00022840"/>
    </source>
</evidence>
<dbReference type="EMBL" id="JAHLPM010000003">
    <property type="protein sequence ID" value="MBU5437390.1"/>
    <property type="molecule type" value="Genomic_DNA"/>
</dbReference>
<gene>
    <name evidence="8" type="ORF">KQI42_05175</name>
</gene>
<dbReference type="PROSITE" id="PS00688">
    <property type="entry name" value="SIGMA54_INTERACT_3"/>
    <property type="match status" value="1"/>
</dbReference>
<name>A0ABS6E3B1_9FIRM</name>
<evidence type="ECO:0000256" key="6">
    <source>
        <dbReference type="SAM" id="Coils"/>
    </source>
</evidence>
<dbReference type="Pfam" id="PF00158">
    <property type="entry name" value="Sigma54_activat"/>
    <property type="match status" value="1"/>
</dbReference>
<dbReference type="PROSITE" id="PS50045">
    <property type="entry name" value="SIGMA54_INTERACT_4"/>
    <property type="match status" value="1"/>
</dbReference>
<dbReference type="SMART" id="SM00382">
    <property type="entry name" value="AAA"/>
    <property type="match status" value="1"/>
</dbReference>
<evidence type="ECO:0000256" key="4">
    <source>
        <dbReference type="ARBA" id="ARBA00023125"/>
    </source>
</evidence>
<protein>
    <submittedName>
        <fullName evidence="8">Sigma 54-interacting transcriptional regulator</fullName>
    </submittedName>
</protein>
<dbReference type="PROSITE" id="PS00676">
    <property type="entry name" value="SIGMA54_INTERACT_2"/>
    <property type="match status" value="1"/>
</dbReference>
<dbReference type="CDD" id="cd00009">
    <property type="entry name" value="AAA"/>
    <property type="match status" value="1"/>
</dbReference>
<feature type="domain" description="Sigma-54 factor interaction" evidence="7">
    <location>
        <begin position="313"/>
        <end position="543"/>
    </location>
</feature>
<evidence type="ECO:0000256" key="5">
    <source>
        <dbReference type="ARBA" id="ARBA00023163"/>
    </source>
</evidence>
<evidence type="ECO:0000313" key="9">
    <source>
        <dbReference type="Proteomes" id="UP000749471"/>
    </source>
</evidence>
<dbReference type="Pfam" id="PF25601">
    <property type="entry name" value="AAA_lid_14"/>
    <property type="match status" value="1"/>
</dbReference>
<dbReference type="RefSeq" id="WP_216517444.1">
    <property type="nucleotide sequence ID" value="NZ_JAHLPM010000003.1"/>
</dbReference>
<organism evidence="8 9">
    <name type="scientific">Tissierella simiarum</name>
    <dbReference type="NCBI Taxonomy" id="2841534"/>
    <lineage>
        <taxon>Bacteria</taxon>
        <taxon>Bacillati</taxon>
        <taxon>Bacillota</taxon>
        <taxon>Tissierellia</taxon>
        <taxon>Tissierellales</taxon>
        <taxon>Tissierellaceae</taxon>
        <taxon>Tissierella</taxon>
    </lineage>
</organism>
<dbReference type="Pfam" id="PF13426">
    <property type="entry name" value="PAS_9"/>
    <property type="match status" value="1"/>
</dbReference>
<keyword evidence="1" id="KW-0547">Nucleotide-binding</keyword>
<dbReference type="InterPro" id="IPR003593">
    <property type="entry name" value="AAA+_ATPase"/>
</dbReference>
<keyword evidence="4" id="KW-0238">DNA-binding</keyword>
<evidence type="ECO:0000256" key="1">
    <source>
        <dbReference type="ARBA" id="ARBA00022741"/>
    </source>
</evidence>
<dbReference type="InterPro" id="IPR025943">
    <property type="entry name" value="Sigma_54_int_dom_ATP-bd_2"/>
</dbReference>
<evidence type="ECO:0000256" key="3">
    <source>
        <dbReference type="ARBA" id="ARBA00023015"/>
    </source>
</evidence>
<dbReference type="Pfam" id="PF02954">
    <property type="entry name" value="HTH_8"/>
    <property type="match status" value="1"/>
</dbReference>
<feature type="coiled-coil region" evidence="6">
    <location>
        <begin position="279"/>
        <end position="306"/>
    </location>
</feature>
<dbReference type="InterPro" id="IPR002078">
    <property type="entry name" value="Sigma_54_int"/>
</dbReference>
<accession>A0ABS6E3B1</accession>
<dbReference type="InterPro" id="IPR025944">
    <property type="entry name" value="Sigma_54_int_dom_CS"/>
</dbReference>
<keyword evidence="2" id="KW-0067">ATP-binding</keyword>
<evidence type="ECO:0000313" key="8">
    <source>
        <dbReference type="EMBL" id="MBU5437390.1"/>
    </source>
</evidence>
<dbReference type="PANTHER" id="PTHR32071:SF57">
    <property type="entry name" value="C4-DICARBOXYLATE TRANSPORT TRANSCRIPTIONAL REGULATORY PROTEIN DCTD"/>
    <property type="match status" value="1"/>
</dbReference>
<evidence type="ECO:0000259" key="7">
    <source>
        <dbReference type="PROSITE" id="PS50045"/>
    </source>
</evidence>
<dbReference type="InterPro" id="IPR058031">
    <property type="entry name" value="AAA_lid_NorR"/>
</dbReference>
<comment type="caution">
    <text evidence="8">The sequence shown here is derived from an EMBL/GenBank/DDBJ whole genome shotgun (WGS) entry which is preliminary data.</text>
</comment>
<proteinExistence type="predicted"/>
<keyword evidence="9" id="KW-1185">Reference proteome</keyword>